<keyword evidence="2" id="KW-1185">Reference proteome</keyword>
<reference evidence="2" key="1">
    <citation type="submission" date="2018-09" db="EMBL/GenBank/DDBJ databases">
        <authorList>
            <person name="Livingstone P.G."/>
            <person name="Whitworth D.E."/>
        </authorList>
    </citation>
    <scope>NUCLEOTIDE SEQUENCE [LARGE SCALE GENOMIC DNA]</scope>
    <source>
        <strain evidence="2">CA040B</strain>
    </source>
</reference>
<evidence type="ECO:0000313" key="1">
    <source>
        <dbReference type="EMBL" id="RKH45802.1"/>
    </source>
</evidence>
<dbReference type="Proteomes" id="UP000273405">
    <property type="component" value="Unassembled WGS sequence"/>
</dbReference>
<dbReference type="EMBL" id="RAWG01000030">
    <property type="protein sequence ID" value="RKH45802.1"/>
    <property type="molecule type" value="Genomic_DNA"/>
</dbReference>
<gene>
    <name evidence="1" type="ORF">D7X12_06890</name>
</gene>
<comment type="caution">
    <text evidence="1">The sequence shown here is derived from an EMBL/GenBank/DDBJ whole genome shotgun (WGS) entry which is preliminary data.</text>
</comment>
<name>A0A3A8P0A1_9BACT</name>
<accession>A0A3A8P0A1</accession>
<organism evidence="1 2">
    <name type="scientific">Corallococcus sicarius</name>
    <dbReference type="NCBI Taxonomy" id="2316726"/>
    <lineage>
        <taxon>Bacteria</taxon>
        <taxon>Pseudomonadati</taxon>
        <taxon>Myxococcota</taxon>
        <taxon>Myxococcia</taxon>
        <taxon>Myxococcales</taxon>
        <taxon>Cystobacterineae</taxon>
        <taxon>Myxococcaceae</taxon>
        <taxon>Corallococcus</taxon>
    </lineage>
</organism>
<evidence type="ECO:0000313" key="2">
    <source>
        <dbReference type="Proteomes" id="UP000273405"/>
    </source>
</evidence>
<protein>
    <submittedName>
        <fullName evidence="1">Uncharacterized protein</fullName>
    </submittedName>
</protein>
<dbReference type="RefSeq" id="WP_120624460.1">
    <property type="nucleotide sequence ID" value="NZ_RAWG01000030.1"/>
</dbReference>
<sequence length="372" mass="42158">MSEYQCYEFIALDQPLTPKQMAELRGISTRAEISPTRFWNEYQWGDLKADPAKLLARYFDAHLYFANWGTHRLMLRLPKARVDVKVLKGYFIGRYAARLTPTSEHVVLDLTSENEEPEDDEEGHGLLAALTPLRAELLRGDLRSAYLAWLLAVQAGEVRDDAPEPPVPAGLATLTAAQQAMVEFLRIDVDLLAAAARDSAEPNPGDDAFRRWVTRLPPARKDQWLLRAVDDPDLALGGELLRTFRAEKAPGGASARRSVRELKALAETQQGMREKAEAARAKKARDAARKRLQRRLDELGRDVDAAWVKLEKRVAASAYDEAVTLAVELKELATRGDELQDFATRFEAMRKRQLRRRGFFDRWKHQEGGARW</sequence>
<proteinExistence type="predicted"/>
<dbReference type="OrthoDB" id="9066681at2"/>
<dbReference type="AlphaFoldDB" id="A0A3A8P0A1"/>